<evidence type="ECO:0000256" key="3">
    <source>
        <dbReference type="ARBA" id="ARBA00023170"/>
    </source>
</evidence>
<name>A0A8J2M469_9BILA</name>
<keyword evidence="3" id="KW-0675">Receptor</keyword>
<keyword evidence="4" id="KW-0812">Transmembrane</keyword>
<evidence type="ECO:0000256" key="4">
    <source>
        <dbReference type="SAM" id="Phobius"/>
    </source>
</evidence>
<evidence type="ECO:0000313" key="6">
    <source>
        <dbReference type="Proteomes" id="UP000746747"/>
    </source>
</evidence>
<sequence>MKQEAQLLEQNNQQVLEGKFLNFPVFTIHYLILEYGYYYTAELGIEDVWLISSVVSACYEIKTLQADNRYICIIEIAVPLRRLKLMPEILVTLKIIMLFQYDGGGLKALLFTSFYVASKISEEPSTRTTEFRKRAIAKRFGNVILMMSGIISAAPTVIESYQLMRLFKIVVFDDISEQLLFDIMETY</sequence>
<dbReference type="SUPFAM" id="SSF48508">
    <property type="entry name" value="Nuclear receptor ligand-binding domain"/>
    <property type="match status" value="1"/>
</dbReference>
<keyword evidence="2" id="KW-0804">Transcription</keyword>
<evidence type="ECO:0000256" key="2">
    <source>
        <dbReference type="ARBA" id="ARBA00023163"/>
    </source>
</evidence>
<keyword evidence="4" id="KW-0472">Membrane</keyword>
<dbReference type="EMBL" id="CAKAEH010001326">
    <property type="protein sequence ID" value="CAG9534737.1"/>
    <property type="molecule type" value="Genomic_DNA"/>
</dbReference>
<dbReference type="Proteomes" id="UP000746747">
    <property type="component" value="Unassembled WGS sequence"/>
</dbReference>
<keyword evidence="6" id="KW-1185">Reference proteome</keyword>
<dbReference type="PANTHER" id="PTHR46587:SF7">
    <property type="entry name" value="NUCLEAR HORMONE RECEPTOR FAMILY MEMBER NHR-19"/>
    <property type="match status" value="1"/>
</dbReference>
<dbReference type="PANTHER" id="PTHR46587">
    <property type="entry name" value="NUCLEAR HORMONE RECEPTOR FAMILY"/>
    <property type="match status" value="1"/>
</dbReference>
<comment type="caution">
    <text evidence="5">The sequence shown here is derived from an EMBL/GenBank/DDBJ whole genome shotgun (WGS) entry which is preliminary data.</text>
</comment>
<keyword evidence="1" id="KW-0805">Transcription regulation</keyword>
<evidence type="ECO:0000313" key="5">
    <source>
        <dbReference type="EMBL" id="CAG9534737.1"/>
    </source>
</evidence>
<gene>
    <name evidence="5" type="ORF">CJOHNSTONI_LOCUS4846</name>
</gene>
<dbReference type="Gene3D" id="1.10.565.10">
    <property type="entry name" value="Retinoid X Receptor"/>
    <property type="match status" value="1"/>
</dbReference>
<feature type="transmembrane region" description="Helical" evidence="4">
    <location>
        <begin position="140"/>
        <end position="158"/>
    </location>
</feature>
<dbReference type="InterPro" id="IPR035500">
    <property type="entry name" value="NHR-like_dom_sf"/>
</dbReference>
<keyword evidence="4" id="KW-1133">Transmembrane helix</keyword>
<accession>A0A8J2M469</accession>
<reference evidence="5" key="1">
    <citation type="submission" date="2021-09" db="EMBL/GenBank/DDBJ databases">
        <authorList>
            <consortium name="Pathogen Informatics"/>
        </authorList>
    </citation>
    <scope>NUCLEOTIDE SEQUENCE</scope>
</reference>
<proteinExistence type="predicted"/>
<dbReference type="OrthoDB" id="5771769at2759"/>
<dbReference type="AlphaFoldDB" id="A0A8J2M469"/>
<organism evidence="5 6">
    <name type="scientific">Cercopithifilaria johnstoni</name>
    <dbReference type="NCBI Taxonomy" id="2874296"/>
    <lineage>
        <taxon>Eukaryota</taxon>
        <taxon>Metazoa</taxon>
        <taxon>Ecdysozoa</taxon>
        <taxon>Nematoda</taxon>
        <taxon>Chromadorea</taxon>
        <taxon>Rhabditida</taxon>
        <taxon>Spirurina</taxon>
        <taxon>Spiruromorpha</taxon>
        <taxon>Filarioidea</taxon>
        <taxon>Onchocercidae</taxon>
        <taxon>Cercopithifilaria</taxon>
    </lineage>
</organism>
<evidence type="ECO:0000256" key="1">
    <source>
        <dbReference type="ARBA" id="ARBA00023015"/>
    </source>
</evidence>
<protein>
    <submittedName>
        <fullName evidence="5">Uncharacterized protein</fullName>
    </submittedName>
</protein>